<dbReference type="EMBL" id="JAEEGA010000018">
    <property type="protein sequence ID" value="MBP1043634.1"/>
    <property type="molecule type" value="Genomic_DNA"/>
</dbReference>
<dbReference type="RefSeq" id="WP_209531448.1">
    <property type="nucleotide sequence ID" value="NZ_JAEEGA010000018.1"/>
</dbReference>
<sequence>MKKMMFIVMLTCLLGGNSIKVLADDSEVNSSEVLSTEQTTKAVEVETSETSEVANSEEVNLNASKNEKKRQDIPDEIKGNWVANFEGETLSLVLGDYQLITDGIEYVVTGYTAINNVYTIVWDQDAYIAKYGDPVIWSPQPFMFTYKKDTDTLETGSIIYYRQGSSEGEPTFKHAQFIEGQNLPTFLEGTWSAQGEGSKVMWIISGKTLNVNGVIYEITAYGIDGNDYTLYWDEKAYTDRYGQPEIWSPQPFIFSFDSDNDIFEVGLLTFHREVPIKTEVKTDDEKQEKQDFKKKTSSLLPKTDEENNLYLSIFGWLSLLISGGVLLKKNS</sequence>
<dbReference type="NCBIfam" id="TIGR01167">
    <property type="entry name" value="LPXTG_anchor"/>
    <property type="match status" value="1"/>
</dbReference>
<comment type="caution">
    <text evidence="2">The sequence shown here is derived from an EMBL/GenBank/DDBJ whole genome shotgun (WGS) entry which is preliminary data.</text>
</comment>
<evidence type="ECO:0000256" key="1">
    <source>
        <dbReference type="SAM" id="SignalP"/>
    </source>
</evidence>
<gene>
    <name evidence="2" type="ORF">I6N95_21640</name>
</gene>
<accession>A0A940SX27</accession>
<keyword evidence="1" id="KW-0732">Signal</keyword>
<reference evidence="2" key="1">
    <citation type="submission" date="2020-12" db="EMBL/GenBank/DDBJ databases">
        <title>Vagococcus allomyrinae sp. nov. and Enterococcus lavae sp. nov., isolated from the larvae of Allomyrina dichotoma.</title>
        <authorList>
            <person name="Lee S.D."/>
        </authorList>
    </citation>
    <scope>NUCLEOTIDE SEQUENCE</scope>
    <source>
        <strain evidence="2">BWB3-3</strain>
    </source>
</reference>
<dbReference type="Proteomes" id="UP000674938">
    <property type="component" value="Unassembled WGS sequence"/>
</dbReference>
<organism evidence="2 3">
    <name type="scientific">Vagococcus allomyrinae</name>
    <dbReference type="NCBI Taxonomy" id="2794353"/>
    <lineage>
        <taxon>Bacteria</taxon>
        <taxon>Bacillati</taxon>
        <taxon>Bacillota</taxon>
        <taxon>Bacilli</taxon>
        <taxon>Lactobacillales</taxon>
        <taxon>Enterococcaceae</taxon>
        <taxon>Vagococcus</taxon>
    </lineage>
</organism>
<dbReference type="AlphaFoldDB" id="A0A940SX27"/>
<keyword evidence="3" id="KW-1185">Reference proteome</keyword>
<protein>
    <submittedName>
        <fullName evidence="2">LPXTG cell wall anchor domain-containing protein</fullName>
    </submittedName>
</protein>
<feature type="chain" id="PRO_5037842723" evidence="1">
    <location>
        <begin position="24"/>
        <end position="331"/>
    </location>
</feature>
<evidence type="ECO:0000313" key="2">
    <source>
        <dbReference type="EMBL" id="MBP1043634.1"/>
    </source>
</evidence>
<feature type="signal peptide" evidence="1">
    <location>
        <begin position="1"/>
        <end position="23"/>
    </location>
</feature>
<name>A0A940SX27_9ENTE</name>
<proteinExistence type="predicted"/>
<evidence type="ECO:0000313" key="3">
    <source>
        <dbReference type="Proteomes" id="UP000674938"/>
    </source>
</evidence>